<dbReference type="EMBL" id="FQTW01000034">
    <property type="protein sequence ID" value="SHF05357.1"/>
    <property type="molecule type" value="Genomic_DNA"/>
</dbReference>
<evidence type="ECO:0000313" key="3">
    <source>
        <dbReference type="EMBL" id="SHF05357.1"/>
    </source>
</evidence>
<feature type="transmembrane region" description="Helical" evidence="1">
    <location>
        <begin position="278"/>
        <end position="298"/>
    </location>
</feature>
<feature type="domain" description="Acyltransferase 3" evidence="2">
    <location>
        <begin position="4"/>
        <end position="291"/>
    </location>
</feature>
<name>A0A1M4YHU8_9FLAO</name>
<protein>
    <submittedName>
        <fullName evidence="3">Peptidoglycan/LPS O-acetylase OafA/YrhL, contains acyltransferase and SGNH-hydrolase domains</fullName>
    </submittedName>
</protein>
<organism evidence="3 4">
    <name type="scientific">Psychroflexus salarius</name>
    <dbReference type="NCBI Taxonomy" id="1155689"/>
    <lineage>
        <taxon>Bacteria</taxon>
        <taxon>Pseudomonadati</taxon>
        <taxon>Bacteroidota</taxon>
        <taxon>Flavobacteriia</taxon>
        <taxon>Flavobacteriales</taxon>
        <taxon>Flavobacteriaceae</taxon>
        <taxon>Psychroflexus</taxon>
    </lineage>
</organism>
<keyword evidence="1" id="KW-0472">Membrane</keyword>
<feature type="transmembrane region" description="Helical" evidence="1">
    <location>
        <begin position="150"/>
        <end position="172"/>
    </location>
</feature>
<sequence length="321" mass="38344">MKEGSLGVSFFFILSGFILAYNYQEKFLKKDYSIKQFYNARFARIYPLHFITFIISTPLFFYSTELSGKLILQSLTNLSLTQSFIPIREIYFSFNSPSWSISNEMFFYLLFPFIIGLIYSLKKKWYLLLLIFFLVPIGTLIIPSEFYHQLFYINPFVRIFDFAIGVSIYNLYVHIKKSKIMVNYNYVEISAVLLFVIFFYYHSEIPKVSRYSFYYWLPMSYIILVFSFQSGIISKLLSHKWLIYLGEISFGIYMYHQLVIRYFNPLNNKLLGIENELYIATLILIISLVISHYSFRYFETPMNTYLKRRLNKKTTPNNGYT</sequence>
<keyword evidence="3" id="KW-0378">Hydrolase</keyword>
<feature type="transmembrane region" description="Helical" evidence="1">
    <location>
        <begin position="213"/>
        <end position="234"/>
    </location>
</feature>
<dbReference type="AlphaFoldDB" id="A0A1M4YHU8"/>
<proteinExistence type="predicted"/>
<dbReference type="GO" id="GO:0016020">
    <property type="term" value="C:membrane"/>
    <property type="evidence" value="ECO:0007669"/>
    <property type="project" value="TreeGrafter"/>
</dbReference>
<dbReference type="Proteomes" id="UP000184462">
    <property type="component" value="Unassembled WGS sequence"/>
</dbReference>
<dbReference type="PANTHER" id="PTHR23028">
    <property type="entry name" value="ACETYLTRANSFERASE"/>
    <property type="match status" value="1"/>
</dbReference>
<dbReference type="GO" id="GO:0016787">
    <property type="term" value="F:hydrolase activity"/>
    <property type="evidence" value="ECO:0007669"/>
    <property type="project" value="UniProtKB-KW"/>
</dbReference>
<gene>
    <name evidence="3" type="ORF">SAMN05444278_1341</name>
</gene>
<dbReference type="Pfam" id="PF01757">
    <property type="entry name" value="Acyl_transf_3"/>
    <property type="match status" value="1"/>
</dbReference>
<dbReference type="PANTHER" id="PTHR23028:SF53">
    <property type="entry name" value="ACYL_TRANSF_3 DOMAIN-CONTAINING PROTEIN"/>
    <property type="match status" value="1"/>
</dbReference>
<dbReference type="GO" id="GO:0016747">
    <property type="term" value="F:acyltransferase activity, transferring groups other than amino-acyl groups"/>
    <property type="evidence" value="ECO:0007669"/>
    <property type="project" value="InterPro"/>
</dbReference>
<evidence type="ECO:0000313" key="4">
    <source>
        <dbReference type="Proteomes" id="UP000184462"/>
    </source>
</evidence>
<feature type="transmembrane region" description="Helical" evidence="1">
    <location>
        <begin position="241"/>
        <end position="258"/>
    </location>
</feature>
<keyword evidence="3" id="KW-0808">Transferase</keyword>
<accession>A0A1M4YHU8</accession>
<dbReference type="InterPro" id="IPR002656">
    <property type="entry name" value="Acyl_transf_3_dom"/>
</dbReference>
<feature type="transmembrane region" description="Helical" evidence="1">
    <location>
        <begin position="105"/>
        <end position="121"/>
    </location>
</feature>
<keyword evidence="4" id="KW-1185">Reference proteome</keyword>
<keyword evidence="1" id="KW-0812">Transmembrane</keyword>
<keyword evidence="3" id="KW-0012">Acyltransferase</keyword>
<dbReference type="InterPro" id="IPR050879">
    <property type="entry name" value="Acyltransferase_3"/>
</dbReference>
<feature type="transmembrane region" description="Helical" evidence="1">
    <location>
        <begin position="6"/>
        <end position="24"/>
    </location>
</feature>
<keyword evidence="1" id="KW-1133">Transmembrane helix</keyword>
<evidence type="ECO:0000256" key="1">
    <source>
        <dbReference type="SAM" id="Phobius"/>
    </source>
</evidence>
<feature type="transmembrane region" description="Helical" evidence="1">
    <location>
        <begin position="126"/>
        <end position="144"/>
    </location>
</feature>
<reference evidence="3 4" key="1">
    <citation type="submission" date="2016-11" db="EMBL/GenBank/DDBJ databases">
        <authorList>
            <person name="Jaros S."/>
            <person name="Januszkiewicz K."/>
            <person name="Wedrychowicz H."/>
        </authorList>
    </citation>
    <scope>NUCLEOTIDE SEQUENCE [LARGE SCALE GENOMIC DNA]</scope>
    <source>
        <strain evidence="3 4">DSM 25661</strain>
    </source>
</reference>
<feature type="transmembrane region" description="Helical" evidence="1">
    <location>
        <begin position="184"/>
        <end position="201"/>
    </location>
</feature>
<dbReference type="GO" id="GO:0009103">
    <property type="term" value="P:lipopolysaccharide biosynthetic process"/>
    <property type="evidence" value="ECO:0007669"/>
    <property type="project" value="TreeGrafter"/>
</dbReference>
<feature type="transmembrane region" description="Helical" evidence="1">
    <location>
        <begin position="45"/>
        <end position="62"/>
    </location>
</feature>
<evidence type="ECO:0000259" key="2">
    <source>
        <dbReference type="Pfam" id="PF01757"/>
    </source>
</evidence>
<dbReference type="STRING" id="1155689.SAMN05444278_1341"/>